<gene>
    <name evidence="12" type="ORF">L207DRAFT_546214</name>
</gene>
<dbReference type="Pfam" id="PF08320">
    <property type="entry name" value="PIG-X"/>
    <property type="match status" value="1"/>
</dbReference>
<evidence type="ECO:0000256" key="10">
    <source>
        <dbReference type="ARBA" id="ARBA00023180"/>
    </source>
</evidence>
<keyword evidence="8" id="KW-1133">Transmembrane helix</keyword>
<evidence type="ECO:0000256" key="7">
    <source>
        <dbReference type="ARBA" id="ARBA00022824"/>
    </source>
</evidence>
<keyword evidence="10" id="KW-0325">Glycoprotein</keyword>
<dbReference type="GO" id="GO:0000030">
    <property type="term" value="F:mannosyltransferase activity"/>
    <property type="evidence" value="ECO:0007669"/>
    <property type="project" value="TreeGrafter"/>
</dbReference>
<evidence type="ECO:0000256" key="3">
    <source>
        <dbReference type="ARBA" id="ARBA00010345"/>
    </source>
</evidence>
<evidence type="ECO:0000256" key="8">
    <source>
        <dbReference type="ARBA" id="ARBA00022989"/>
    </source>
</evidence>
<organism evidence="12 13">
    <name type="scientific">Hyaloscypha variabilis (strain UAMH 11265 / GT02V1 / F)</name>
    <name type="common">Meliniomyces variabilis</name>
    <dbReference type="NCBI Taxonomy" id="1149755"/>
    <lineage>
        <taxon>Eukaryota</taxon>
        <taxon>Fungi</taxon>
        <taxon>Dikarya</taxon>
        <taxon>Ascomycota</taxon>
        <taxon>Pezizomycotina</taxon>
        <taxon>Leotiomycetes</taxon>
        <taxon>Helotiales</taxon>
        <taxon>Hyaloscyphaceae</taxon>
        <taxon>Hyaloscypha</taxon>
        <taxon>Hyaloscypha variabilis</taxon>
    </lineage>
</organism>
<keyword evidence="6" id="KW-0812">Transmembrane</keyword>
<sequence>MRQRITYLQEPQDAIDPSTLKVTKNSISTKSLIAAREERITFSLEELPLELVKVLEDSHELHIRWVDQEPYEAISPLVSRMSPGLHVFYTPQRNSNTSELLCPMLKQTFSKTLKCESPEKSFTALPVERFSHSAALQYYTPLPNLLQLVLYILQNVCDTGPSSQTVECEARALSLNSASYIDLNYDTISHALTLTTFSSPQPQNISLTNLTPGSSRLEVGILSIEKALEAEELSLGGFLAVIGEDTKPSPTLFSFPSRHHPTSQTFTSSFKLPTGLHPTLQLNISDATPPMDDRSCSLHAHLTLPKQIFADKYQLFDPLFMSSKGLKTVHYITTPVDLEAPEYAVDTWGSSLLIELAPLSTTTAPLSTAEIPLHLRYLRPNSNATGQAKTEIPYPVLFWACTADEGSKFPINPFDRVNLGYDGLFGPRTLFWHLDPEVVESFGGEGGERLASKLSVPVLDLDGSRWVESGTGWVVGLGFAWVLWCLLGVWRGSGFGSGKKKEVELDKKTQ</sequence>
<evidence type="ECO:0000256" key="2">
    <source>
        <dbReference type="ARBA" id="ARBA00004687"/>
    </source>
</evidence>
<dbReference type="InterPro" id="IPR013233">
    <property type="entry name" value="PIG-X/PBN1"/>
</dbReference>
<dbReference type="PANTHER" id="PTHR28533">
    <property type="entry name" value="PROTEIN PBN1"/>
    <property type="match status" value="1"/>
</dbReference>
<dbReference type="UniPathway" id="UPA00196"/>
<dbReference type="GO" id="GO:0006506">
    <property type="term" value="P:GPI anchor biosynthetic process"/>
    <property type="evidence" value="ECO:0007669"/>
    <property type="project" value="UniProtKB-UniPathway"/>
</dbReference>
<dbReference type="AlphaFoldDB" id="A0A2J6REK5"/>
<reference evidence="12 13" key="1">
    <citation type="submission" date="2016-04" db="EMBL/GenBank/DDBJ databases">
        <title>A degradative enzymes factory behind the ericoid mycorrhizal symbiosis.</title>
        <authorList>
            <consortium name="DOE Joint Genome Institute"/>
            <person name="Martino E."/>
            <person name="Morin E."/>
            <person name="Grelet G."/>
            <person name="Kuo A."/>
            <person name="Kohler A."/>
            <person name="Daghino S."/>
            <person name="Barry K."/>
            <person name="Choi C."/>
            <person name="Cichocki N."/>
            <person name="Clum A."/>
            <person name="Copeland A."/>
            <person name="Hainaut M."/>
            <person name="Haridas S."/>
            <person name="Labutti K."/>
            <person name="Lindquist E."/>
            <person name="Lipzen A."/>
            <person name="Khouja H.-R."/>
            <person name="Murat C."/>
            <person name="Ohm R."/>
            <person name="Olson A."/>
            <person name="Spatafora J."/>
            <person name="Veneault-Fourrey C."/>
            <person name="Henrissat B."/>
            <person name="Grigoriev I."/>
            <person name="Martin F."/>
            <person name="Perotto S."/>
        </authorList>
    </citation>
    <scope>NUCLEOTIDE SEQUENCE [LARGE SCALE GENOMIC DNA]</scope>
    <source>
        <strain evidence="12 13">F</strain>
    </source>
</reference>
<dbReference type="GO" id="GO:0005789">
    <property type="term" value="C:endoplasmic reticulum membrane"/>
    <property type="evidence" value="ECO:0007669"/>
    <property type="project" value="UniProtKB-SubCell"/>
</dbReference>
<evidence type="ECO:0000256" key="5">
    <source>
        <dbReference type="ARBA" id="ARBA00022502"/>
    </source>
</evidence>
<keyword evidence="13" id="KW-1185">Reference proteome</keyword>
<dbReference type="EMBL" id="KZ613950">
    <property type="protein sequence ID" value="PMD36951.1"/>
    <property type="molecule type" value="Genomic_DNA"/>
</dbReference>
<accession>A0A2J6REK5</accession>
<protein>
    <recommendedName>
        <fullName evidence="4 11">Protein PBN1</fullName>
    </recommendedName>
</protein>
<evidence type="ECO:0000313" key="13">
    <source>
        <dbReference type="Proteomes" id="UP000235786"/>
    </source>
</evidence>
<keyword evidence="7 11" id="KW-0256">Endoplasmic reticulum</keyword>
<name>A0A2J6REK5_HYAVF</name>
<dbReference type="InterPro" id="IPR042322">
    <property type="entry name" value="Pbn1"/>
</dbReference>
<evidence type="ECO:0000256" key="11">
    <source>
        <dbReference type="RuleBase" id="RU366056"/>
    </source>
</evidence>
<evidence type="ECO:0000256" key="9">
    <source>
        <dbReference type="ARBA" id="ARBA00023136"/>
    </source>
</evidence>
<evidence type="ECO:0000256" key="4">
    <source>
        <dbReference type="ARBA" id="ARBA00020410"/>
    </source>
</evidence>
<keyword evidence="5 11" id="KW-0337">GPI-anchor biosynthesis</keyword>
<dbReference type="SMART" id="SM00780">
    <property type="entry name" value="PIG-X"/>
    <property type="match status" value="1"/>
</dbReference>
<dbReference type="PANTHER" id="PTHR28533:SF1">
    <property type="entry name" value="PROTEIN PBN1"/>
    <property type="match status" value="1"/>
</dbReference>
<comment type="similarity">
    <text evidence="3 11">Belongs to the PIGX family.</text>
</comment>
<keyword evidence="9" id="KW-0472">Membrane</keyword>
<proteinExistence type="inferred from homology"/>
<comment type="pathway">
    <text evidence="2 11">Glycolipid biosynthesis; glycosylphosphatidylinositol-anchor biosynthesis.</text>
</comment>
<evidence type="ECO:0000313" key="12">
    <source>
        <dbReference type="EMBL" id="PMD36951.1"/>
    </source>
</evidence>
<evidence type="ECO:0000256" key="6">
    <source>
        <dbReference type="ARBA" id="ARBA00022692"/>
    </source>
</evidence>
<comment type="subcellular location">
    <subcellularLocation>
        <location evidence="11">Endoplasmic reticulum membrane</location>
        <topology evidence="11">Single-pass membrane protein</topology>
    </subcellularLocation>
    <subcellularLocation>
        <location evidence="1">Endoplasmic reticulum membrane</location>
        <topology evidence="1">Single-pass type III membrane protein</topology>
    </subcellularLocation>
</comment>
<evidence type="ECO:0000256" key="1">
    <source>
        <dbReference type="ARBA" id="ARBA00004643"/>
    </source>
</evidence>
<dbReference type="GO" id="GO:1990529">
    <property type="term" value="C:glycosylphosphatidylinositol-mannosyltransferase I complex"/>
    <property type="evidence" value="ECO:0007669"/>
    <property type="project" value="TreeGrafter"/>
</dbReference>
<dbReference type="STRING" id="1149755.A0A2J6REK5"/>
<dbReference type="Proteomes" id="UP000235786">
    <property type="component" value="Unassembled WGS sequence"/>
</dbReference>
<comment type="function">
    <text evidence="11">Required for proper folding and/or the stability of a subset of proteins in the endoplasmic reticulum. Component of glycosylphosphatidylinositol-mannosyltransferase 1 which transfers the first of the 4 mannoses in the GPI-anchor precursors during GPI-anchor biosynthesis. Probably acts by stabilizing the mannosyltransferase GPI14.</text>
</comment>
<dbReference type="OrthoDB" id="5546453at2759"/>